<reference evidence="4 5" key="1">
    <citation type="submission" date="2024-05" db="EMBL/GenBank/DDBJ databases">
        <authorList>
            <person name="Wallberg A."/>
        </authorList>
    </citation>
    <scope>NUCLEOTIDE SEQUENCE [LARGE SCALE GENOMIC DNA]</scope>
</reference>
<dbReference type="SUPFAM" id="SSF49854">
    <property type="entry name" value="Spermadhesin, CUB domain"/>
    <property type="match status" value="1"/>
</dbReference>
<keyword evidence="1" id="KW-1015">Disulfide bond</keyword>
<feature type="domain" description="CUB" evidence="3">
    <location>
        <begin position="7"/>
        <end position="125"/>
    </location>
</feature>
<dbReference type="EMBL" id="CAXKWB010016837">
    <property type="protein sequence ID" value="CAL4117258.1"/>
    <property type="molecule type" value="Genomic_DNA"/>
</dbReference>
<keyword evidence="5" id="KW-1185">Reference proteome</keyword>
<accession>A0AAV2R889</accession>
<sequence length="244" mass="26077">ASTSSACGSTISTSGASFTSPTSPYNVAGQCIVTLAPPAGTCQIRLDFETFDLLGPIEGDCTNDTFVVVGANEDGTEIPTLCGENGGQHMYVHIDNSEGPYQLIATTSAADYDRDWDVKVTYIGCDEDCAPNRCLQYHEETTGSIESFAFPTMLNNIKYAICFGYVADYCDIGMDFTRFDLGAIQRPCTNDWLLVGTEKICGDFLDTTAQANATAGPISLVVMTDDDGSNVEEGFSGTYTMMGC</sequence>
<protein>
    <recommendedName>
        <fullName evidence="3">CUB domain-containing protein</fullName>
    </recommendedName>
</protein>
<dbReference type="AlphaFoldDB" id="A0AAV2R889"/>
<evidence type="ECO:0000313" key="4">
    <source>
        <dbReference type="EMBL" id="CAL4117258.1"/>
    </source>
</evidence>
<dbReference type="PANTHER" id="PTHR33236">
    <property type="entry name" value="INTRAFLAGELLAR TRANSPORT PROTEIN 122 FAMILY PROTEIN-RELATED"/>
    <property type="match status" value="1"/>
</dbReference>
<dbReference type="Pfam" id="PF26080">
    <property type="entry name" value="CUB_animal"/>
    <property type="match status" value="1"/>
</dbReference>
<gene>
    <name evidence="4" type="ORF">MNOR_LOCUS21151</name>
</gene>
<name>A0AAV2R889_MEGNR</name>
<evidence type="ECO:0000256" key="2">
    <source>
        <dbReference type="PROSITE-ProRule" id="PRU00059"/>
    </source>
</evidence>
<feature type="non-terminal residue" evidence="4">
    <location>
        <position position="1"/>
    </location>
</feature>
<proteinExistence type="predicted"/>
<evidence type="ECO:0000256" key="1">
    <source>
        <dbReference type="ARBA" id="ARBA00023157"/>
    </source>
</evidence>
<dbReference type="PROSITE" id="PS01180">
    <property type="entry name" value="CUB"/>
    <property type="match status" value="1"/>
</dbReference>
<dbReference type="InterPro" id="IPR035914">
    <property type="entry name" value="Sperma_CUB_dom_sf"/>
</dbReference>
<comment type="caution">
    <text evidence="2">Lacks conserved residue(s) required for the propagation of feature annotation.</text>
</comment>
<comment type="caution">
    <text evidence="4">The sequence shown here is derived from an EMBL/GenBank/DDBJ whole genome shotgun (WGS) entry which is preliminary data.</text>
</comment>
<dbReference type="Proteomes" id="UP001497623">
    <property type="component" value="Unassembled WGS sequence"/>
</dbReference>
<organism evidence="4 5">
    <name type="scientific">Meganyctiphanes norvegica</name>
    <name type="common">Northern krill</name>
    <name type="synonym">Thysanopoda norvegica</name>
    <dbReference type="NCBI Taxonomy" id="48144"/>
    <lineage>
        <taxon>Eukaryota</taxon>
        <taxon>Metazoa</taxon>
        <taxon>Ecdysozoa</taxon>
        <taxon>Arthropoda</taxon>
        <taxon>Crustacea</taxon>
        <taxon>Multicrustacea</taxon>
        <taxon>Malacostraca</taxon>
        <taxon>Eumalacostraca</taxon>
        <taxon>Eucarida</taxon>
        <taxon>Euphausiacea</taxon>
        <taxon>Euphausiidae</taxon>
        <taxon>Meganyctiphanes</taxon>
    </lineage>
</organism>
<dbReference type="Gene3D" id="2.60.120.290">
    <property type="entry name" value="Spermadhesin, CUB domain"/>
    <property type="match status" value="2"/>
</dbReference>
<evidence type="ECO:0000313" key="5">
    <source>
        <dbReference type="Proteomes" id="UP001497623"/>
    </source>
</evidence>
<dbReference type="PANTHER" id="PTHR33236:SF11">
    <property type="entry name" value="CUB DOMAIN-CONTAINING PROTEIN"/>
    <property type="match status" value="1"/>
</dbReference>
<dbReference type="InterPro" id="IPR000859">
    <property type="entry name" value="CUB_dom"/>
</dbReference>
<evidence type="ECO:0000259" key="3">
    <source>
        <dbReference type="PROSITE" id="PS01180"/>
    </source>
</evidence>
<dbReference type="InterPro" id="IPR058698">
    <property type="entry name" value="CUB_metazoa"/>
</dbReference>